<gene>
    <name evidence="11" type="primary">OR40</name>
</gene>
<keyword evidence="3" id="KW-0716">Sensory transduction</keyword>
<dbReference type="PROSITE" id="PS51450">
    <property type="entry name" value="LRR"/>
    <property type="match status" value="1"/>
</dbReference>
<evidence type="ECO:0000256" key="1">
    <source>
        <dbReference type="ARBA" id="ARBA00004651"/>
    </source>
</evidence>
<feature type="transmembrane region" description="Helical" evidence="10">
    <location>
        <begin position="72"/>
        <end position="92"/>
    </location>
</feature>
<feature type="transmembrane region" description="Helical" evidence="10">
    <location>
        <begin position="189"/>
        <end position="213"/>
    </location>
</feature>
<proteinExistence type="evidence at transcript level"/>
<evidence type="ECO:0000256" key="3">
    <source>
        <dbReference type="ARBA" id="ARBA00022606"/>
    </source>
</evidence>
<accession>A0A385H5P3</accession>
<sequence length="282" mass="32830">MAIFILVGVSIIFGFVTPFLERTRGRPSKELLELHITYELILPLQYPFQINNWFLYAVVNIVQSYSHFLLGYIYGIGLYLFIITSLDFLRVIHNLISSIKNINFLAELLYLEQVKRKSNRRKMNLQLCISSTLKKIIKQHQNLKRLQILARDISDALLGLAFFFLMLSIGVSFKAFAKGSEFTLTGKLVQVYISTAIEVLGILMPCILGQVIIDMSEDIKMMLYFADWYKWHRFVVRDVLIFQEASKIHFELKYFGLFTCSLATFTDIMNCSYKFYSLLRIS</sequence>
<dbReference type="GO" id="GO:0004984">
    <property type="term" value="F:olfactory receptor activity"/>
    <property type="evidence" value="ECO:0007669"/>
    <property type="project" value="InterPro"/>
</dbReference>
<dbReference type="AlphaFoldDB" id="A0A385H5P3"/>
<evidence type="ECO:0000256" key="5">
    <source>
        <dbReference type="ARBA" id="ARBA00022725"/>
    </source>
</evidence>
<dbReference type="GO" id="GO:0005886">
    <property type="term" value="C:plasma membrane"/>
    <property type="evidence" value="ECO:0007669"/>
    <property type="project" value="UniProtKB-SubCell"/>
</dbReference>
<keyword evidence="6 10" id="KW-1133">Transmembrane helix</keyword>
<dbReference type="Pfam" id="PF02949">
    <property type="entry name" value="7tm_6"/>
    <property type="match status" value="1"/>
</dbReference>
<evidence type="ECO:0000256" key="4">
    <source>
        <dbReference type="ARBA" id="ARBA00022692"/>
    </source>
</evidence>
<keyword evidence="5" id="KW-0552">Olfaction</keyword>
<keyword evidence="4 10" id="KW-0812">Transmembrane</keyword>
<dbReference type="GO" id="GO:0005549">
    <property type="term" value="F:odorant binding"/>
    <property type="evidence" value="ECO:0007669"/>
    <property type="project" value="InterPro"/>
</dbReference>
<dbReference type="EMBL" id="MG204675">
    <property type="protein sequence ID" value="AXX83041.1"/>
    <property type="molecule type" value="mRNA"/>
</dbReference>
<keyword evidence="9" id="KW-0807">Transducer</keyword>
<dbReference type="PANTHER" id="PTHR21137:SF35">
    <property type="entry name" value="ODORANT RECEPTOR 19A-RELATED"/>
    <property type="match status" value="1"/>
</dbReference>
<evidence type="ECO:0000256" key="8">
    <source>
        <dbReference type="ARBA" id="ARBA00023170"/>
    </source>
</evidence>
<dbReference type="InterPro" id="IPR001611">
    <property type="entry name" value="Leu-rich_rpt"/>
</dbReference>
<name>A0A385H5P3_9HEMI</name>
<protein>
    <submittedName>
        <fullName evidence="11">Odorant receptor</fullName>
    </submittedName>
</protein>
<evidence type="ECO:0000256" key="7">
    <source>
        <dbReference type="ARBA" id="ARBA00023136"/>
    </source>
</evidence>
<evidence type="ECO:0000256" key="10">
    <source>
        <dbReference type="SAM" id="Phobius"/>
    </source>
</evidence>
<keyword evidence="2" id="KW-1003">Cell membrane</keyword>
<dbReference type="GO" id="GO:0007165">
    <property type="term" value="P:signal transduction"/>
    <property type="evidence" value="ECO:0007669"/>
    <property type="project" value="UniProtKB-KW"/>
</dbReference>
<evidence type="ECO:0000313" key="11">
    <source>
        <dbReference type="EMBL" id="AXX83041.1"/>
    </source>
</evidence>
<dbReference type="InterPro" id="IPR004117">
    <property type="entry name" value="7tm6_olfct_rcpt"/>
</dbReference>
<reference evidence="11" key="1">
    <citation type="submission" date="2017-10" db="EMBL/GenBank/DDBJ databases">
        <authorList>
            <person name="Banno H."/>
            <person name="Chua N.-H."/>
        </authorList>
    </citation>
    <scope>NUCLEOTIDE SEQUENCE</scope>
</reference>
<feature type="transmembrane region" description="Helical" evidence="10">
    <location>
        <begin position="156"/>
        <end position="177"/>
    </location>
</feature>
<comment type="subcellular location">
    <subcellularLocation>
        <location evidence="1">Cell membrane</location>
        <topology evidence="1">Multi-pass membrane protein</topology>
    </subcellularLocation>
</comment>
<dbReference type="PANTHER" id="PTHR21137">
    <property type="entry name" value="ODORANT RECEPTOR"/>
    <property type="match status" value="1"/>
</dbReference>
<evidence type="ECO:0000256" key="9">
    <source>
        <dbReference type="ARBA" id="ARBA00023224"/>
    </source>
</evidence>
<organism evidence="11">
    <name type="scientific">Yemma signatus</name>
    <dbReference type="NCBI Taxonomy" id="300820"/>
    <lineage>
        <taxon>Eukaryota</taxon>
        <taxon>Metazoa</taxon>
        <taxon>Ecdysozoa</taxon>
        <taxon>Arthropoda</taxon>
        <taxon>Hexapoda</taxon>
        <taxon>Insecta</taxon>
        <taxon>Pterygota</taxon>
        <taxon>Neoptera</taxon>
        <taxon>Paraneoptera</taxon>
        <taxon>Hemiptera</taxon>
        <taxon>Heteroptera</taxon>
        <taxon>Panheteroptera</taxon>
        <taxon>Pentatomomorpha</taxon>
        <taxon>Lygaeoidea</taxon>
        <taxon>Berytidae</taxon>
        <taxon>Yemma</taxon>
    </lineage>
</organism>
<evidence type="ECO:0000256" key="2">
    <source>
        <dbReference type="ARBA" id="ARBA00022475"/>
    </source>
</evidence>
<evidence type="ECO:0000256" key="6">
    <source>
        <dbReference type="ARBA" id="ARBA00022989"/>
    </source>
</evidence>
<keyword evidence="8 11" id="KW-0675">Receptor</keyword>
<keyword evidence="7 10" id="KW-0472">Membrane</keyword>